<sequence length="147" mass="16797">MGLPHVLRKDDSYEGMHLSKGSLILPNIWYMLHDPEIFPNPDEFNPDHYNNLDSEMEKVPEVVFGFGRRVWPRQVLCRRNFLRDCGHEILPPVDAEGNKVVPDVKFSSGTIIVNLVLQTSFPSAFEINLKVPKAFELLSCDSTDDQN</sequence>
<evidence type="ECO:0000256" key="6">
    <source>
        <dbReference type="ARBA" id="ARBA00023002"/>
    </source>
</evidence>
<dbReference type="InterPro" id="IPR036396">
    <property type="entry name" value="Cyt_P450_sf"/>
</dbReference>
<comment type="pathway">
    <text evidence="2">Secondary metabolite biosynthesis.</text>
</comment>
<dbReference type="Pfam" id="PF00067">
    <property type="entry name" value="p450"/>
    <property type="match status" value="1"/>
</dbReference>
<dbReference type="EMBL" id="JARJLG010000103">
    <property type="protein sequence ID" value="KAJ7745426.1"/>
    <property type="molecule type" value="Genomic_DNA"/>
</dbReference>
<dbReference type="PANTHER" id="PTHR46300">
    <property type="entry name" value="P450, PUTATIVE (EUROFUNG)-RELATED-RELATED"/>
    <property type="match status" value="1"/>
</dbReference>
<keyword evidence="10" id="KW-1185">Reference proteome</keyword>
<organism evidence="9 10">
    <name type="scientific">Mycena maculata</name>
    <dbReference type="NCBI Taxonomy" id="230809"/>
    <lineage>
        <taxon>Eukaryota</taxon>
        <taxon>Fungi</taxon>
        <taxon>Dikarya</taxon>
        <taxon>Basidiomycota</taxon>
        <taxon>Agaricomycotina</taxon>
        <taxon>Agaricomycetes</taxon>
        <taxon>Agaricomycetidae</taxon>
        <taxon>Agaricales</taxon>
        <taxon>Marasmiineae</taxon>
        <taxon>Mycenaceae</taxon>
        <taxon>Mycena</taxon>
    </lineage>
</organism>
<evidence type="ECO:0000256" key="4">
    <source>
        <dbReference type="ARBA" id="ARBA00022617"/>
    </source>
</evidence>
<gene>
    <name evidence="9" type="ORF">DFH07DRAFT_890053</name>
</gene>
<dbReference type="PANTHER" id="PTHR46300:SF7">
    <property type="entry name" value="P450, PUTATIVE (EUROFUNG)-RELATED"/>
    <property type="match status" value="1"/>
</dbReference>
<comment type="cofactor">
    <cofactor evidence="1">
        <name>heme</name>
        <dbReference type="ChEBI" id="CHEBI:30413"/>
    </cofactor>
</comment>
<evidence type="ECO:0000256" key="1">
    <source>
        <dbReference type="ARBA" id="ARBA00001971"/>
    </source>
</evidence>
<dbReference type="InterPro" id="IPR001128">
    <property type="entry name" value="Cyt_P450"/>
</dbReference>
<reference evidence="9" key="1">
    <citation type="submission" date="2023-03" db="EMBL/GenBank/DDBJ databases">
        <title>Massive genome expansion in bonnet fungi (Mycena s.s.) driven by repeated elements and novel gene families across ecological guilds.</title>
        <authorList>
            <consortium name="Lawrence Berkeley National Laboratory"/>
            <person name="Harder C.B."/>
            <person name="Miyauchi S."/>
            <person name="Viragh M."/>
            <person name="Kuo A."/>
            <person name="Thoen E."/>
            <person name="Andreopoulos B."/>
            <person name="Lu D."/>
            <person name="Skrede I."/>
            <person name="Drula E."/>
            <person name="Henrissat B."/>
            <person name="Morin E."/>
            <person name="Kohler A."/>
            <person name="Barry K."/>
            <person name="LaButti K."/>
            <person name="Morin E."/>
            <person name="Salamov A."/>
            <person name="Lipzen A."/>
            <person name="Mereny Z."/>
            <person name="Hegedus B."/>
            <person name="Baldrian P."/>
            <person name="Stursova M."/>
            <person name="Weitz H."/>
            <person name="Taylor A."/>
            <person name="Grigoriev I.V."/>
            <person name="Nagy L.G."/>
            <person name="Martin F."/>
            <person name="Kauserud H."/>
        </authorList>
    </citation>
    <scope>NUCLEOTIDE SEQUENCE</scope>
    <source>
        <strain evidence="9">CBHHK188m</strain>
    </source>
</reference>
<evidence type="ECO:0000313" key="9">
    <source>
        <dbReference type="EMBL" id="KAJ7745426.1"/>
    </source>
</evidence>
<evidence type="ECO:0000256" key="7">
    <source>
        <dbReference type="ARBA" id="ARBA00023004"/>
    </source>
</evidence>
<dbReference type="PRINTS" id="PR00463">
    <property type="entry name" value="EP450I"/>
</dbReference>
<dbReference type="GO" id="GO:0016705">
    <property type="term" value="F:oxidoreductase activity, acting on paired donors, with incorporation or reduction of molecular oxygen"/>
    <property type="evidence" value="ECO:0007669"/>
    <property type="project" value="InterPro"/>
</dbReference>
<evidence type="ECO:0000313" key="10">
    <source>
        <dbReference type="Proteomes" id="UP001215280"/>
    </source>
</evidence>
<dbReference type="GO" id="GO:0005506">
    <property type="term" value="F:iron ion binding"/>
    <property type="evidence" value="ECO:0007669"/>
    <property type="project" value="InterPro"/>
</dbReference>
<keyword evidence="8" id="KW-0503">Monooxygenase</keyword>
<proteinExistence type="inferred from homology"/>
<protein>
    <recommendedName>
        <fullName evidence="11">Cytochrome P450</fullName>
    </recommendedName>
</protein>
<dbReference type="SUPFAM" id="SSF48264">
    <property type="entry name" value="Cytochrome P450"/>
    <property type="match status" value="1"/>
</dbReference>
<name>A0AAD7N4I0_9AGAR</name>
<dbReference type="GO" id="GO:0020037">
    <property type="term" value="F:heme binding"/>
    <property type="evidence" value="ECO:0007669"/>
    <property type="project" value="InterPro"/>
</dbReference>
<accession>A0AAD7N4I0</accession>
<keyword evidence="4" id="KW-0349">Heme</keyword>
<dbReference type="Proteomes" id="UP001215280">
    <property type="component" value="Unassembled WGS sequence"/>
</dbReference>
<keyword evidence="5" id="KW-0479">Metal-binding</keyword>
<keyword evidence="7" id="KW-0408">Iron</keyword>
<evidence type="ECO:0000256" key="8">
    <source>
        <dbReference type="ARBA" id="ARBA00023033"/>
    </source>
</evidence>
<comment type="similarity">
    <text evidence="3">Belongs to the cytochrome P450 family.</text>
</comment>
<dbReference type="Gene3D" id="1.10.630.10">
    <property type="entry name" value="Cytochrome P450"/>
    <property type="match status" value="1"/>
</dbReference>
<dbReference type="AlphaFoldDB" id="A0AAD7N4I0"/>
<keyword evidence="6" id="KW-0560">Oxidoreductase</keyword>
<evidence type="ECO:0000256" key="5">
    <source>
        <dbReference type="ARBA" id="ARBA00022723"/>
    </source>
</evidence>
<dbReference type="InterPro" id="IPR050364">
    <property type="entry name" value="Cytochrome_P450_fung"/>
</dbReference>
<evidence type="ECO:0008006" key="11">
    <source>
        <dbReference type="Google" id="ProtNLM"/>
    </source>
</evidence>
<comment type="caution">
    <text evidence="9">The sequence shown here is derived from an EMBL/GenBank/DDBJ whole genome shotgun (WGS) entry which is preliminary data.</text>
</comment>
<dbReference type="GO" id="GO:0004497">
    <property type="term" value="F:monooxygenase activity"/>
    <property type="evidence" value="ECO:0007669"/>
    <property type="project" value="UniProtKB-KW"/>
</dbReference>
<evidence type="ECO:0000256" key="2">
    <source>
        <dbReference type="ARBA" id="ARBA00005179"/>
    </source>
</evidence>
<evidence type="ECO:0000256" key="3">
    <source>
        <dbReference type="ARBA" id="ARBA00010617"/>
    </source>
</evidence>
<dbReference type="InterPro" id="IPR002401">
    <property type="entry name" value="Cyt_P450_E_grp-I"/>
</dbReference>